<dbReference type="InterPro" id="IPR035908">
    <property type="entry name" value="F0_ATP_A_sf"/>
</dbReference>
<comment type="subcellular location">
    <subcellularLocation>
        <location evidence="12 13">Cell membrane</location>
        <topology evidence="12 13">Multi-pass membrane protein</topology>
    </subcellularLocation>
    <subcellularLocation>
        <location evidence="1">Membrane</location>
        <topology evidence="1">Multi-pass membrane protein</topology>
    </subcellularLocation>
</comment>
<dbReference type="EMBL" id="QQOH01000004">
    <property type="protein sequence ID" value="RDE18823.1"/>
    <property type="molecule type" value="Genomic_DNA"/>
</dbReference>
<evidence type="ECO:0000256" key="2">
    <source>
        <dbReference type="ARBA" id="ARBA00006810"/>
    </source>
</evidence>
<dbReference type="Gene3D" id="1.20.120.220">
    <property type="entry name" value="ATP synthase, F0 complex, subunit A"/>
    <property type="match status" value="1"/>
</dbReference>
<dbReference type="InterPro" id="IPR000568">
    <property type="entry name" value="ATP_synth_F0_asu"/>
</dbReference>
<dbReference type="PANTHER" id="PTHR42823">
    <property type="entry name" value="ATP SYNTHASE SUBUNIT A, CHLOROPLASTIC"/>
    <property type="match status" value="1"/>
</dbReference>
<dbReference type="GO" id="GO:0046933">
    <property type="term" value="F:proton-transporting ATP synthase activity, rotational mechanism"/>
    <property type="evidence" value="ECO:0007669"/>
    <property type="project" value="UniProtKB-UniRule"/>
</dbReference>
<comment type="function">
    <text evidence="12 13">Key component of the proton channel; it plays a direct role in the translocation of protons across the membrane.</text>
</comment>
<feature type="transmembrane region" description="Helical" evidence="12">
    <location>
        <begin position="164"/>
        <end position="183"/>
    </location>
</feature>
<dbReference type="PRINTS" id="PR00123">
    <property type="entry name" value="ATPASEA"/>
</dbReference>
<comment type="similarity">
    <text evidence="2 12 13">Belongs to the ATPase A chain family.</text>
</comment>
<dbReference type="NCBIfam" id="NF004477">
    <property type="entry name" value="PRK05815.1-1"/>
    <property type="match status" value="1"/>
</dbReference>
<comment type="caution">
    <text evidence="14">The sequence shown here is derived from an EMBL/GenBank/DDBJ whole genome shotgun (WGS) entry which is preliminary data.</text>
</comment>
<dbReference type="SUPFAM" id="SSF81336">
    <property type="entry name" value="F1F0 ATP synthase subunit A"/>
    <property type="match status" value="1"/>
</dbReference>
<dbReference type="RefSeq" id="WP_114696437.1">
    <property type="nucleotide sequence ID" value="NZ_QQOH01000004.1"/>
</dbReference>
<keyword evidence="6 12" id="KW-0812">Transmembrane</keyword>
<name>A0A369WBY4_9GAMM</name>
<evidence type="ECO:0000256" key="1">
    <source>
        <dbReference type="ARBA" id="ARBA00004141"/>
    </source>
</evidence>
<evidence type="ECO:0000256" key="10">
    <source>
        <dbReference type="ARBA" id="ARBA00023136"/>
    </source>
</evidence>
<evidence type="ECO:0000256" key="3">
    <source>
        <dbReference type="ARBA" id="ARBA00022448"/>
    </source>
</evidence>
<dbReference type="OrthoDB" id="9789241at2"/>
<dbReference type="GO" id="GO:0005886">
    <property type="term" value="C:plasma membrane"/>
    <property type="evidence" value="ECO:0007669"/>
    <property type="project" value="UniProtKB-SubCell"/>
</dbReference>
<proteinExistence type="inferred from homology"/>
<dbReference type="InterPro" id="IPR023011">
    <property type="entry name" value="ATP_synth_F0_asu_AS"/>
</dbReference>
<feature type="transmembrane region" description="Helical" evidence="12">
    <location>
        <begin position="56"/>
        <end position="78"/>
    </location>
</feature>
<evidence type="ECO:0000256" key="11">
    <source>
        <dbReference type="ARBA" id="ARBA00023310"/>
    </source>
</evidence>
<dbReference type="Proteomes" id="UP000253769">
    <property type="component" value="Unassembled WGS sequence"/>
</dbReference>
<dbReference type="PANTHER" id="PTHR42823:SF3">
    <property type="entry name" value="ATP SYNTHASE SUBUNIT A, CHLOROPLASTIC"/>
    <property type="match status" value="1"/>
</dbReference>
<keyword evidence="10 12" id="KW-0472">Membrane</keyword>
<reference evidence="14 15" key="1">
    <citation type="submission" date="2018-07" db="EMBL/GenBank/DDBJ databases">
        <title>Motiliproteus coralliicola sp. nov., a bacterium isolated from Coral.</title>
        <authorList>
            <person name="Wang G."/>
        </authorList>
    </citation>
    <scope>NUCLEOTIDE SEQUENCE [LARGE SCALE GENOMIC DNA]</scope>
    <source>
        <strain evidence="14 15">C34</strain>
    </source>
</reference>
<sequence>MAAEGALTTSGYIIHHLTNLTFGKLPEGFVRYDGSVVGEGGTWTIAHGNEASTMGFWALNLDTMLFSVGLGLFFIWLFHKAAVKATSGVPGSLQNFVETIIEFVDENVKSSFHSRNELVAPLALTIFVWVWLMNLMDLVPIDWVPYLATQLGVPYLKIVPTTDVNATMGMALSVFALIIYYSLAVKGPKEFIAELTLQPLGKYMVPANLFLEGVNLLAKPVSLGLRLFGNMYAGEMIFILIALLPFWIQWVLSVPWAIFHILIITLQAFIFMVLTIVYMSMAHESH</sequence>
<organism evidence="14 15">
    <name type="scientific">Motiliproteus coralliicola</name>
    <dbReference type="NCBI Taxonomy" id="2283196"/>
    <lineage>
        <taxon>Bacteria</taxon>
        <taxon>Pseudomonadati</taxon>
        <taxon>Pseudomonadota</taxon>
        <taxon>Gammaproteobacteria</taxon>
        <taxon>Oceanospirillales</taxon>
        <taxon>Oceanospirillaceae</taxon>
        <taxon>Motiliproteus</taxon>
    </lineage>
</organism>
<keyword evidence="15" id="KW-1185">Reference proteome</keyword>
<keyword evidence="11 12" id="KW-0066">ATP synthesis</keyword>
<gene>
    <name evidence="12" type="primary">atpB</name>
    <name evidence="14" type="ORF">DV711_14480</name>
</gene>
<evidence type="ECO:0000256" key="13">
    <source>
        <dbReference type="RuleBase" id="RU000483"/>
    </source>
</evidence>
<dbReference type="InterPro" id="IPR045082">
    <property type="entry name" value="ATP_syn_F0_a_bact/chloroplast"/>
</dbReference>
<dbReference type="NCBIfam" id="TIGR01131">
    <property type="entry name" value="ATP_synt_6_or_A"/>
    <property type="match status" value="1"/>
</dbReference>
<feature type="transmembrane region" description="Helical" evidence="12">
    <location>
        <begin position="232"/>
        <end position="252"/>
    </location>
</feature>
<evidence type="ECO:0000256" key="7">
    <source>
        <dbReference type="ARBA" id="ARBA00022781"/>
    </source>
</evidence>
<evidence type="ECO:0000256" key="5">
    <source>
        <dbReference type="ARBA" id="ARBA00022547"/>
    </source>
</evidence>
<evidence type="ECO:0000313" key="15">
    <source>
        <dbReference type="Proteomes" id="UP000253769"/>
    </source>
</evidence>
<dbReference type="AlphaFoldDB" id="A0A369WBY4"/>
<keyword evidence="3 12" id="KW-0813">Transport</keyword>
<dbReference type="CDD" id="cd00310">
    <property type="entry name" value="ATP-synt_Fo_a_6"/>
    <property type="match status" value="1"/>
</dbReference>
<dbReference type="PROSITE" id="PS00449">
    <property type="entry name" value="ATPASE_A"/>
    <property type="match status" value="1"/>
</dbReference>
<keyword evidence="7 12" id="KW-0375">Hydrogen ion transport</keyword>
<feature type="transmembrane region" description="Helical" evidence="12">
    <location>
        <begin position="118"/>
        <end position="136"/>
    </location>
</feature>
<keyword evidence="4 12" id="KW-1003">Cell membrane</keyword>
<keyword evidence="9 12" id="KW-0406">Ion transport</keyword>
<keyword evidence="5 12" id="KW-0138">CF(0)</keyword>
<feature type="transmembrane region" description="Helical" evidence="12">
    <location>
        <begin position="258"/>
        <end position="279"/>
    </location>
</feature>
<evidence type="ECO:0000256" key="8">
    <source>
        <dbReference type="ARBA" id="ARBA00022989"/>
    </source>
</evidence>
<evidence type="ECO:0000256" key="4">
    <source>
        <dbReference type="ARBA" id="ARBA00022475"/>
    </source>
</evidence>
<dbReference type="GO" id="GO:0042777">
    <property type="term" value="P:proton motive force-driven plasma membrane ATP synthesis"/>
    <property type="evidence" value="ECO:0007669"/>
    <property type="project" value="TreeGrafter"/>
</dbReference>
<dbReference type="FunFam" id="1.20.120.220:FF:000002">
    <property type="entry name" value="ATP synthase subunit a"/>
    <property type="match status" value="1"/>
</dbReference>
<accession>A0A369WBY4</accession>
<dbReference type="GO" id="GO:0045259">
    <property type="term" value="C:proton-transporting ATP synthase complex"/>
    <property type="evidence" value="ECO:0007669"/>
    <property type="project" value="UniProtKB-KW"/>
</dbReference>
<evidence type="ECO:0000256" key="9">
    <source>
        <dbReference type="ARBA" id="ARBA00023065"/>
    </source>
</evidence>
<dbReference type="HAMAP" id="MF_01393">
    <property type="entry name" value="ATP_synth_a_bact"/>
    <property type="match status" value="1"/>
</dbReference>
<keyword evidence="8 12" id="KW-1133">Transmembrane helix</keyword>
<protein>
    <recommendedName>
        <fullName evidence="12 13">ATP synthase subunit a</fullName>
    </recommendedName>
    <alternativeName>
        <fullName evidence="12">ATP synthase F0 sector subunit a</fullName>
    </alternativeName>
    <alternativeName>
        <fullName evidence="12">F-ATPase subunit 6</fullName>
    </alternativeName>
</protein>
<dbReference type="Pfam" id="PF00119">
    <property type="entry name" value="ATP-synt_A"/>
    <property type="match status" value="1"/>
</dbReference>
<evidence type="ECO:0000256" key="6">
    <source>
        <dbReference type="ARBA" id="ARBA00022692"/>
    </source>
</evidence>
<evidence type="ECO:0000256" key="12">
    <source>
        <dbReference type="HAMAP-Rule" id="MF_01393"/>
    </source>
</evidence>
<evidence type="ECO:0000313" key="14">
    <source>
        <dbReference type="EMBL" id="RDE18823.1"/>
    </source>
</evidence>